<feature type="region of interest" description="Disordered" evidence="2">
    <location>
        <begin position="162"/>
        <end position="200"/>
    </location>
</feature>
<feature type="transmembrane region" description="Helical" evidence="3">
    <location>
        <begin position="59"/>
        <end position="77"/>
    </location>
</feature>
<sequence>MSKFFGFLLGVVVALVGPAVFGVLAADGGIELNAKGMALAYGIGALIFWAVVSYFSGAAALGAALVFGVMIYTVHWIPNRMTNFLNDVPGVTSGMIEGIKQYTLNGVVPILAVISLVYGIQLIVRSVQRRRRERAEAERAQREQELAQAQQAAEVAGPYQAQAPYPVAGGDYQPDNRFAGYGNSSYDDLFDDEPEPVQPRNQADEHTAMFPTAGAEAEAYADEDERPDTDETRLVPTDGDQTVLVPTASTEDDSPVQAADEETAQAEKPAAQEESVAQAQEPVAQGDDLADDETKLTPTAPAATPTAGTTAEPATPAASTPAASEARTTAEPVTPAAPAAPAPTASAPTVPDAGTAAPATPAPAEEATVVSPVEPSAEKPAEATAVAPATPAKPSEEAPAEATAVAPAAPAKPSEEAPADATAVMPAAPVRPSGETPDDATAVTPAAPAQPGGATAVQPTGPAQNGTSTPAASSNAGAGSRPPEGTAQAAAAPFTNAEPVPDVRAEVVGQQYRERMDDDATGEHHFGAFENPMLSDETLPQAPRVMDLPGQFRPAGT</sequence>
<feature type="compositionally biased region" description="Low complexity" evidence="2">
    <location>
        <begin position="439"/>
        <end position="459"/>
    </location>
</feature>
<dbReference type="AlphaFoldDB" id="A0A7G6X6X4"/>
<proteinExistence type="predicted"/>
<feature type="compositionally biased region" description="Low complexity" evidence="2">
    <location>
        <begin position="272"/>
        <end position="285"/>
    </location>
</feature>
<keyword evidence="3" id="KW-0472">Membrane</keyword>
<dbReference type="Proteomes" id="UP000515563">
    <property type="component" value="Chromosome"/>
</dbReference>
<evidence type="ECO:0000256" key="1">
    <source>
        <dbReference type="SAM" id="Coils"/>
    </source>
</evidence>
<evidence type="ECO:0000313" key="5">
    <source>
        <dbReference type="Proteomes" id="UP000515563"/>
    </source>
</evidence>
<feature type="region of interest" description="Disordered" evidence="2">
    <location>
        <begin position="533"/>
        <end position="557"/>
    </location>
</feature>
<keyword evidence="3" id="KW-1133">Transmembrane helix</keyword>
<evidence type="ECO:0000256" key="2">
    <source>
        <dbReference type="SAM" id="MobiDB-lite"/>
    </source>
</evidence>
<reference evidence="4 5" key="2">
    <citation type="journal article" date="2020" name="Microbiol. Resour. Announc.">
        <title>Antarctic desert soil bacteria exhibit high novel natural product potential, evaluated through long-read genome sequencing and comparative genomics.</title>
        <authorList>
            <person name="Benaud N."/>
            <person name="Edwards R.J."/>
            <person name="Amos T.G."/>
            <person name="D'Agostino P.M."/>
            <person name="Gutierrez-Chavez C."/>
            <person name="Montgomery K."/>
            <person name="Nicetic I."/>
            <person name="Ferrari B.C."/>
        </authorList>
    </citation>
    <scope>NUCLEOTIDE SEQUENCE [LARGE SCALE GENOMIC DNA]</scope>
    <source>
        <strain evidence="4 5">SPB151</strain>
    </source>
</reference>
<feature type="coiled-coil region" evidence="1">
    <location>
        <begin position="123"/>
        <end position="152"/>
    </location>
</feature>
<name>A0A7G6X6X4_9ACTN</name>
<dbReference type="EMBL" id="CP043661">
    <property type="protein sequence ID" value="QNE21989.1"/>
    <property type="molecule type" value="Genomic_DNA"/>
</dbReference>
<feature type="transmembrane region" description="Helical" evidence="3">
    <location>
        <begin position="35"/>
        <end position="52"/>
    </location>
</feature>
<feature type="compositionally biased region" description="Low complexity" evidence="2">
    <location>
        <begin position="419"/>
        <end position="428"/>
    </location>
</feature>
<feature type="compositionally biased region" description="Acidic residues" evidence="2">
    <location>
        <begin position="219"/>
        <end position="228"/>
    </location>
</feature>
<feature type="transmembrane region" description="Helical" evidence="3">
    <location>
        <begin position="102"/>
        <end position="124"/>
    </location>
</feature>
<evidence type="ECO:0000256" key="3">
    <source>
        <dbReference type="SAM" id="Phobius"/>
    </source>
</evidence>
<dbReference type="RefSeq" id="WP_185444397.1">
    <property type="nucleotide sequence ID" value="NZ_CP043661.1"/>
</dbReference>
<feature type="compositionally biased region" description="Low complexity" evidence="2">
    <location>
        <begin position="297"/>
        <end position="370"/>
    </location>
</feature>
<feature type="compositionally biased region" description="Acidic residues" evidence="2">
    <location>
        <begin position="250"/>
        <end position="264"/>
    </location>
</feature>
<keyword evidence="1" id="KW-0175">Coiled coil</keyword>
<feature type="compositionally biased region" description="Low complexity" evidence="2">
    <location>
        <begin position="400"/>
        <end position="412"/>
    </location>
</feature>
<dbReference type="KEGG" id="kqi:F1D05_33835"/>
<feature type="region of interest" description="Disordered" evidence="2">
    <location>
        <begin position="218"/>
        <end position="502"/>
    </location>
</feature>
<feature type="compositionally biased region" description="Polar residues" evidence="2">
    <location>
        <begin position="461"/>
        <end position="477"/>
    </location>
</feature>
<keyword evidence="5" id="KW-1185">Reference proteome</keyword>
<reference evidence="5" key="1">
    <citation type="submission" date="2019-09" db="EMBL/GenBank/DDBJ databases">
        <title>Antimicrobial potential of Antarctic Bacteria.</title>
        <authorList>
            <person name="Benaud N."/>
            <person name="Edwards R.J."/>
            <person name="Ferrari B.C."/>
        </authorList>
    </citation>
    <scope>NUCLEOTIDE SEQUENCE [LARGE SCALE GENOMIC DNA]</scope>
    <source>
        <strain evidence="5">SPB151</strain>
    </source>
</reference>
<keyword evidence="3" id="KW-0812">Transmembrane</keyword>
<evidence type="ECO:0000313" key="4">
    <source>
        <dbReference type="EMBL" id="QNE21989.1"/>
    </source>
</evidence>
<protein>
    <submittedName>
        <fullName evidence="4">Uncharacterized protein</fullName>
    </submittedName>
</protein>
<accession>A0A7G6X6X4</accession>
<gene>
    <name evidence="4" type="ORF">F1D05_33835</name>
</gene>
<organism evidence="4 5">
    <name type="scientific">Kribbella qitaiheensis</name>
    <dbReference type="NCBI Taxonomy" id="1544730"/>
    <lineage>
        <taxon>Bacteria</taxon>
        <taxon>Bacillati</taxon>
        <taxon>Actinomycetota</taxon>
        <taxon>Actinomycetes</taxon>
        <taxon>Propionibacteriales</taxon>
        <taxon>Kribbellaceae</taxon>
        <taxon>Kribbella</taxon>
    </lineage>
</organism>
<feature type="compositionally biased region" description="Low complexity" evidence="2">
    <location>
        <begin position="382"/>
        <end position="393"/>
    </location>
</feature>